<evidence type="ECO:0000256" key="1">
    <source>
        <dbReference type="SAM" id="MobiDB-lite"/>
    </source>
</evidence>
<feature type="region of interest" description="Disordered" evidence="1">
    <location>
        <begin position="1"/>
        <end position="208"/>
    </location>
</feature>
<feature type="region of interest" description="Disordered" evidence="1">
    <location>
        <begin position="237"/>
        <end position="278"/>
    </location>
</feature>
<evidence type="ECO:0000313" key="3">
    <source>
        <dbReference type="Proteomes" id="UP001444661"/>
    </source>
</evidence>
<accession>A0ABR1T7S5</accession>
<evidence type="ECO:0000313" key="2">
    <source>
        <dbReference type="EMBL" id="KAK8041899.1"/>
    </source>
</evidence>
<comment type="caution">
    <text evidence="2">The sequence shown here is derived from an EMBL/GenBank/DDBJ whole genome shotgun (WGS) entry which is preliminary data.</text>
</comment>
<feature type="compositionally biased region" description="Low complexity" evidence="1">
    <location>
        <begin position="82"/>
        <end position="95"/>
    </location>
</feature>
<gene>
    <name evidence="2" type="ORF">PG993_006422</name>
</gene>
<keyword evidence="3" id="KW-1185">Reference proteome</keyword>
<sequence length="278" mass="29757">MQDFTSPNLPAITVRPPSNLPNRHHEAIVSASGNPSVPPRAFSSFSPDRPPAIPPRGSSLNRGDKMRRLLEQAAQVRERLASMGSIPPSSSRSDSQGNRVRFQGIVADEGGSSSSDRRSFSGASSFSPRRNDGACLVRSSSLRPPPFNLTIANSNNTSNTNKDNKSNDNDTNTSSDIRSTSRVSTERSMSRASSSGVSKGKGKARAETRNAFFNDDNDEDDDGFGIMTPMLPIHHIASADDDNAPRTPIAAMPLSGLPVPRSEPKSENGLPVTPRYVG</sequence>
<protein>
    <submittedName>
        <fullName evidence="2">Uncharacterized protein</fullName>
    </submittedName>
</protein>
<dbReference type="EMBL" id="JAQQWK010000005">
    <property type="protein sequence ID" value="KAK8041899.1"/>
    <property type="molecule type" value="Genomic_DNA"/>
</dbReference>
<name>A0ABR1T7S5_9PEZI</name>
<feature type="compositionally biased region" description="Basic and acidic residues" evidence="1">
    <location>
        <begin position="62"/>
        <end position="80"/>
    </location>
</feature>
<reference evidence="2 3" key="1">
    <citation type="submission" date="2023-01" db="EMBL/GenBank/DDBJ databases">
        <title>Analysis of 21 Apiospora genomes using comparative genomics revels a genus with tremendous synthesis potential of carbohydrate active enzymes and secondary metabolites.</title>
        <authorList>
            <person name="Sorensen T."/>
        </authorList>
    </citation>
    <scope>NUCLEOTIDE SEQUENCE [LARGE SCALE GENOMIC DNA]</scope>
    <source>
        <strain evidence="2 3">CBS 33761</strain>
    </source>
</reference>
<dbReference type="Proteomes" id="UP001444661">
    <property type="component" value="Unassembled WGS sequence"/>
</dbReference>
<feature type="compositionally biased region" description="Low complexity" evidence="1">
    <location>
        <begin position="107"/>
        <end position="127"/>
    </location>
</feature>
<organism evidence="2 3">
    <name type="scientific">Apiospora rasikravindrae</name>
    <dbReference type="NCBI Taxonomy" id="990691"/>
    <lineage>
        <taxon>Eukaryota</taxon>
        <taxon>Fungi</taxon>
        <taxon>Dikarya</taxon>
        <taxon>Ascomycota</taxon>
        <taxon>Pezizomycotina</taxon>
        <taxon>Sordariomycetes</taxon>
        <taxon>Xylariomycetidae</taxon>
        <taxon>Amphisphaeriales</taxon>
        <taxon>Apiosporaceae</taxon>
        <taxon>Apiospora</taxon>
    </lineage>
</organism>
<proteinExistence type="predicted"/>